<dbReference type="GO" id="GO:0005886">
    <property type="term" value="C:plasma membrane"/>
    <property type="evidence" value="ECO:0007669"/>
    <property type="project" value="UniProtKB-SubCell"/>
</dbReference>
<comment type="function">
    <text evidence="12">Structural component of the gap junctions.</text>
</comment>
<gene>
    <name evidence="12" type="primary">inx</name>
    <name evidence="13" type="ORF">SBAD_LOCUS4484</name>
</gene>
<comment type="subcellular location">
    <subcellularLocation>
        <location evidence="1">Cell junction</location>
        <location evidence="1">Gap junction</location>
    </subcellularLocation>
    <subcellularLocation>
        <location evidence="2 12">Cell membrane</location>
        <topology evidence="2 12">Multi-pass membrane protein</topology>
    </subcellularLocation>
</comment>
<dbReference type="OrthoDB" id="5867527at2759"/>
<dbReference type="PANTHER" id="PTHR11893:SF36">
    <property type="entry name" value="INNEXIN-5"/>
    <property type="match status" value="1"/>
</dbReference>
<evidence type="ECO:0000313" key="14">
    <source>
        <dbReference type="Proteomes" id="UP000270296"/>
    </source>
</evidence>
<keyword evidence="6" id="KW-0303">Gap junction</keyword>
<proteinExistence type="inferred from homology"/>
<evidence type="ECO:0000313" key="13">
    <source>
        <dbReference type="EMBL" id="VDP04515.1"/>
    </source>
</evidence>
<evidence type="ECO:0000256" key="3">
    <source>
        <dbReference type="ARBA" id="ARBA00022448"/>
    </source>
</evidence>
<keyword evidence="4" id="KW-1003">Cell membrane</keyword>
<reference evidence="13 14" key="2">
    <citation type="submission" date="2018-11" db="EMBL/GenBank/DDBJ databases">
        <authorList>
            <consortium name="Pathogen Informatics"/>
        </authorList>
    </citation>
    <scope>NUCLEOTIDE SEQUENCE [LARGE SCALE GENOMIC DNA]</scope>
</reference>
<name>A0A183ILI8_9BILA</name>
<evidence type="ECO:0000256" key="2">
    <source>
        <dbReference type="ARBA" id="ARBA00004651"/>
    </source>
</evidence>
<evidence type="ECO:0000256" key="1">
    <source>
        <dbReference type="ARBA" id="ARBA00004610"/>
    </source>
</evidence>
<evidence type="ECO:0000256" key="11">
    <source>
        <dbReference type="ARBA" id="ARBA00023303"/>
    </source>
</evidence>
<dbReference type="GO" id="GO:0005921">
    <property type="term" value="C:gap junction"/>
    <property type="evidence" value="ECO:0007669"/>
    <property type="project" value="UniProtKB-SubCell"/>
</dbReference>
<organism evidence="15">
    <name type="scientific">Soboliphyme baturini</name>
    <dbReference type="NCBI Taxonomy" id="241478"/>
    <lineage>
        <taxon>Eukaryota</taxon>
        <taxon>Metazoa</taxon>
        <taxon>Ecdysozoa</taxon>
        <taxon>Nematoda</taxon>
        <taxon>Enoplea</taxon>
        <taxon>Dorylaimia</taxon>
        <taxon>Dioctophymatida</taxon>
        <taxon>Dioctophymatoidea</taxon>
        <taxon>Soboliphymatidae</taxon>
        <taxon>Soboliphyme</taxon>
    </lineage>
</organism>
<reference evidence="15" key="1">
    <citation type="submission" date="2016-06" db="UniProtKB">
        <authorList>
            <consortium name="WormBaseParasite"/>
        </authorList>
    </citation>
    <scope>IDENTIFICATION</scope>
</reference>
<evidence type="ECO:0000256" key="9">
    <source>
        <dbReference type="ARBA" id="ARBA00023065"/>
    </source>
</evidence>
<keyword evidence="8 12" id="KW-1133">Transmembrane helix</keyword>
<dbReference type="GO" id="GO:0034220">
    <property type="term" value="P:monoatomic ion transmembrane transport"/>
    <property type="evidence" value="ECO:0007669"/>
    <property type="project" value="UniProtKB-KW"/>
</dbReference>
<accession>A0A183ILI8</accession>
<feature type="transmembrane region" description="Helical" evidence="12">
    <location>
        <begin position="12"/>
        <end position="36"/>
    </location>
</feature>
<evidence type="ECO:0000256" key="7">
    <source>
        <dbReference type="ARBA" id="ARBA00022949"/>
    </source>
</evidence>
<dbReference type="Pfam" id="PF00876">
    <property type="entry name" value="Innexin"/>
    <property type="match status" value="1"/>
</dbReference>
<evidence type="ECO:0000256" key="8">
    <source>
        <dbReference type="ARBA" id="ARBA00022989"/>
    </source>
</evidence>
<evidence type="ECO:0000256" key="4">
    <source>
        <dbReference type="ARBA" id="ARBA00022475"/>
    </source>
</evidence>
<keyword evidence="7" id="KW-0965">Cell junction</keyword>
<evidence type="ECO:0000256" key="5">
    <source>
        <dbReference type="ARBA" id="ARBA00022692"/>
    </source>
</evidence>
<keyword evidence="9 12" id="KW-0406">Ion transport</keyword>
<evidence type="ECO:0000256" key="10">
    <source>
        <dbReference type="ARBA" id="ARBA00023136"/>
    </source>
</evidence>
<evidence type="ECO:0000256" key="12">
    <source>
        <dbReference type="RuleBase" id="RU010713"/>
    </source>
</evidence>
<keyword evidence="10 12" id="KW-0472">Membrane</keyword>
<evidence type="ECO:0000313" key="15">
    <source>
        <dbReference type="WBParaSite" id="SBAD_0000467501-mRNA-1"/>
    </source>
</evidence>
<comment type="caution">
    <text evidence="12">Lacks conserved residue(s) required for the propagation of feature annotation.</text>
</comment>
<dbReference type="PRINTS" id="PR01262">
    <property type="entry name" value="INNEXIN"/>
</dbReference>
<keyword evidence="5 12" id="KW-0812">Transmembrane</keyword>
<dbReference type="PANTHER" id="PTHR11893">
    <property type="entry name" value="INNEXIN"/>
    <property type="match status" value="1"/>
</dbReference>
<evidence type="ECO:0000256" key="6">
    <source>
        <dbReference type="ARBA" id="ARBA00022868"/>
    </source>
</evidence>
<dbReference type="EMBL" id="UZAM01008347">
    <property type="protein sequence ID" value="VDP04515.1"/>
    <property type="molecule type" value="Genomic_DNA"/>
</dbReference>
<keyword evidence="11 12" id="KW-0407">Ion channel</keyword>
<comment type="similarity">
    <text evidence="12">Belongs to the pannexin family.</text>
</comment>
<protein>
    <recommendedName>
        <fullName evidence="12">Innexin</fullName>
    </recommendedName>
</protein>
<sequence length="256" mass="30295">MYLTFLHIVVKILYTVNVIGQFFLLNACLSSGYHLWGLQVLNDLIHGREWEETGYFPRVTLCDFQVRTLGNLHYYTIQCVLMINMFNEKIFVFLWWWFFLVATATICSLLYSVFIYFSRKQQMQFVSRYLRITDCLLDFSDEGRKEVAKFFDYFLRSDGVFILRMISWHGGDLITTEIIYFMWNSFTNNDVKAQLKLRREPARSRSDGTYLEETAGLLTNGNVDKHDEPVVALKRCANHLPNYFSANLLHYLNKRN</sequence>
<dbReference type="AlphaFoldDB" id="A0A183ILI8"/>
<dbReference type="WBParaSite" id="SBAD_0000467501-mRNA-1">
    <property type="protein sequence ID" value="SBAD_0000467501-mRNA-1"/>
    <property type="gene ID" value="SBAD_0000467501"/>
</dbReference>
<keyword evidence="3 12" id="KW-0813">Transport</keyword>
<dbReference type="PROSITE" id="PS51013">
    <property type="entry name" value="PANNEXIN"/>
    <property type="match status" value="1"/>
</dbReference>
<dbReference type="GO" id="GO:0005243">
    <property type="term" value="F:gap junction channel activity"/>
    <property type="evidence" value="ECO:0007669"/>
    <property type="project" value="TreeGrafter"/>
</dbReference>
<dbReference type="InterPro" id="IPR000990">
    <property type="entry name" value="Innexin"/>
</dbReference>
<keyword evidence="14" id="KW-1185">Reference proteome</keyword>
<dbReference type="Proteomes" id="UP000270296">
    <property type="component" value="Unassembled WGS sequence"/>
</dbReference>
<feature type="transmembrane region" description="Helical" evidence="12">
    <location>
        <begin position="94"/>
        <end position="117"/>
    </location>
</feature>